<reference evidence="2 3" key="1">
    <citation type="submission" date="2015-11" db="EMBL/GenBank/DDBJ databases">
        <authorList>
            <consortium name="Pathogen Informatics"/>
        </authorList>
    </citation>
    <scope>NUCLEOTIDE SEQUENCE [LARGE SCALE GENOMIC DNA]</scope>
    <source>
        <strain evidence="2 3">006A-0059</strain>
    </source>
</reference>
<keyword evidence="1" id="KW-0472">Membrane</keyword>
<feature type="transmembrane region" description="Helical" evidence="1">
    <location>
        <begin position="59"/>
        <end position="77"/>
    </location>
</feature>
<sequence length="172" mass="20384">MSSLDNKTIKKTNENQKDGNSKRPIYILKRKNKGYFSLLFGISNILLIIGLIFGTDKIYLHIIFICLLFIIYMWTLVPSSFRSLACYDEYIEIDYSLWRKVKVQYSEIIEFDIFGVGMWLPDNLEITKKIYSTSFFRSVITIPMLFFNNDEFIEFKNILISKGVKYKEWGIF</sequence>
<evidence type="ECO:0000313" key="3">
    <source>
        <dbReference type="Proteomes" id="UP000052237"/>
    </source>
</evidence>
<keyword evidence="1" id="KW-0812">Transmembrane</keyword>
<dbReference type="AlphaFoldDB" id="A0A0S4RKP9"/>
<comment type="caution">
    <text evidence="2">The sequence shown here is derived from an EMBL/GenBank/DDBJ whole genome shotgun (WGS) entry which is preliminary data.</text>
</comment>
<keyword evidence="3" id="KW-1185">Reference proteome</keyword>
<gene>
    <name evidence="2" type="ORF">ERS686654_00612</name>
</gene>
<dbReference type="RefSeq" id="WP_059435001.1">
    <property type="nucleotide sequence ID" value="NZ_FAVB01000001.1"/>
</dbReference>
<feature type="transmembrane region" description="Helical" evidence="1">
    <location>
        <begin position="35"/>
        <end position="53"/>
    </location>
</feature>
<dbReference type="EMBL" id="FAVB01000001">
    <property type="protein sequence ID" value="CUU74484.1"/>
    <property type="molecule type" value="Genomic_DNA"/>
</dbReference>
<protein>
    <submittedName>
        <fullName evidence="2">Uncharacterized protein</fullName>
    </submittedName>
</protein>
<proteinExistence type="predicted"/>
<dbReference type="Proteomes" id="UP000052237">
    <property type="component" value="Unassembled WGS sequence"/>
</dbReference>
<name>A0A0S4RKP9_CAMHY</name>
<organism evidence="2 3">
    <name type="scientific">Campylobacter hyointestinalis subsp. hyointestinalis</name>
    <dbReference type="NCBI Taxonomy" id="91352"/>
    <lineage>
        <taxon>Bacteria</taxon>
        <taxon>Pseudomonadati</taxon>
        <taxon>Campylobacterota</taxon>
        <taxon>Epsilonproteobacteria</taxon>
        <taxon>Campylobacterales</taxon>
        <taxon>Campylobacteraceae</taxon>
        <taxon>Campylobacter</taxon>
    </lineage>
</organism>
<accession>A0A0S4RKP9</accession>
<keyword evidence="1" id="KW-1133">Transmembrane helix</keyword>
<evidence type="ECO:0000313" key="2">
    <source>
        <dbReference type="EMBL" id="CUU74484.1"/>
    </source>
</evidence>
<evidence type="ECO:0000256" key="1">
    <source>
        <dbReference type="SAM" id="Phobius"/>
    </source>
</evidence>